<evidence type="ECO:0000313" key="3">
    <source>
        <dbReference type="Proteomes" id="UP000823775"/>
    </source>
</evidence>
<dbReference type="PANTHER" id="PTHR47487:SF16">
    <property type="entry name" value="C2H2-TYPE DOMAIN-CONTAINING PROTEIN"/>
    <property type="match status" value="1"/>
</dbReference>
<dbReference type="PANTHER" id="PTHR47487">
    <property type="entry name" value="OS06G0651300 PROTEIN-RELATED"/>
    <property type="match status" value="1"/>
</dbReference>
<feature type="region of interest" description="Disordered" evidence="1">
    <location>
        <begin position="86"/>
        <end position="105"/>
    </location>
</feature>
<keyword evidence="3" id="KW-1185">Reference proteome</keyword>
<sequence length="118" mass="13518">MPAELQVKSVKEYPIQIEKKTTGVQVKEMVILVDAEEIKPPEITSSKQVQTEWSCAIYQMMTTSEQSLFSYLNGRKHKAKSEELKTFKQTPKTVPRSEQSADQAAEPKQILYRLLIDD</sequence>
<evidence type="ECO:0000313" key="2">
    <source>
        <dbReference type="EMBL" id="MCD7465278.1"/>
    </source>
</evidence>
<dbReference type="Proteomes" id="UP000823775">
    <property type="component" value="Unassembled WGS sequence"/>
</dbReference>
<comment type="caution">
    <text evidence="2">The sequence shown here is derived from an EMBL/GenBank/DDBJ whole genome shotgun (WGS) entry which is preliminary data.</text>
</comment>
<reference evidence="2 3" key="1">
    <citation type="journal article" date="2021" name="BMC Genomics">
        <title>Datura genome reveals duplications of psychoactive alkaloid biosynthetic genes and high mutation rate following tissue culture.</title>
        <authorList>
            <person name="Rajewski A."/>
            <person name="Carter-House D."/>
            <person name="Stajich J."/>
            <person name="Litt A."/>
        </authorList>
    </citation>
    <scope>NUCLEOTIDE SEQUENCE [LARGE SCALE GENOMIC DNA]</scope>
    <source>
        <strain evidence="2">AR-01</strain>
    </source>
</reference>
<dbReference type="Gene3D" id="3.30.160.60">
    <property type="entry name" value="Classic Zinc Finger"/>
    <property type="match status" value="1"/>
</dbReference>
<protein>
    <submittedName>
        <fullName evidence="2">Uncharacterized protein</fullName>
    </submittedName>
</protein>
<gene>
    <name evidence="2" type="ORF">HAX54_000960</name>
</gene>
<proteinExistence type="predicted"/>
<accession>A0ABS8T2C7</accession>
<name>A0ABS8T2C7_DATST</name>
<evidence type="ECO:0000256" key="1">
    <source>
        <dbReference type="SAM" id="MobiDB-lite"/>
    </source>
</evidence>
<organism evidence="2 3">
    <name type="scientific">Datura stramonium</name>
    <name type="common">Jimsonweed</name>
    <name type="synonym">Common thornapple</name>
    <dbReference type="NCBI Taxonomy" id="4076"/>
    <lineage>
        <taxon>Eukaryota</taxon>
        <taxon>Viridiplantae</taxon>
        <taxon>Streptophyta</taxon>
        <taxon>Embryophyta</taxon>
        <taxon>Tracheophyta</taxon>
        <taxon>Spermatophyta</taxon>
        <taxon>Magnoliopsida</taxon>
        <taxon>eudicotyledons</taxon>
        <taxon>Gunneridae</taxon>
        <taxon>Pentapetalae</taxon>
        <taxon>asterids</taxon>
        <taxon>lamiids</taxon>
        <taxon>Solanales</taxon>
        <taxon>Solanaceae</taxon>
        <taxon>Solanoideae</taxon>
        <taxon>Datureae</taxon>
        <taxon>Datura</taxon>
    </lineage>
</organism>
<dbReference type="EMBL" id="JACEIK010001034">
    <property type="protein sequence ID" value="MCD7465278.1"/>
    <property type="molecule type" value="Genomic_DNA"/>
</dbReference>
<feature type="compositionally biased region" description="Polar residues" evidence="1">
    <location>
        <begin position="87"/>
        <end position="102"/>
    </location>
</feature>